<evidence type="ECO:0000313" key="10">
    <source>
        <dbReference type="EMBL" id="VBB06408.1"/>
    </source>
</evidence>
<keyword evidence="10" id="KW-0030">Aminoacyl-tRNA synthetase</keyword>
<keyword evidence="5 8" id="KW-0547">Nucleotide-binding</keyword>
<dbReference type="PANTHER" id="PTHR43033:SF1">
    <property type="entry name" value="TRNA(ILE)-LYSIDINE SYNTHASE-RELATED"/>
    <property type="match status" value="1"/>
</dbReference>
<comment type="function">
    <text evidence="8">Ligates lysine onto the cytidine present at position 34 of the AUA codon-specific tRNA(Ile) that contains the anticodon CAU, in an ATP-dependent manner. Cytidine is converted to lysidine, thus changing the amino acid specificity of the tRNA from methionine to isoleucine.</text>
</comment>
<evidence type="ECO:0000256" key="4">
    <source>
        <dbReference type="ARBA" id="ARBA00022694"/>
    </source>
</evidence>
<evidence type="ECO:0000256" key="1">
    <source>
        <dbReference type="ARBA" id="ARBA00004496"/>
    </source>
</evidence>
<dbReference type="SMART" id="SM00977">
    <property type="entry name" value="TilS_C"/>
    <property type="match status" value="1"/>
</dbReference>
<dbReference type="InterPro" id="IPR011063">
    <property type="entry name" value="TilS/TtcA_N"/>
</dbReference>
<comment type="subcellular location">
    <subcellularLocation>
        <location evidence="1 8">Cytoplasm</location>
    </subcellularLocation>
</comment>
<dbReference type="NCBIfam" id="TIGR02432">
    <property type="entry name" value="lysidine_TilS_N"/>
    <property type="match status" value="1"/>
</dbReference>
<dbReference type="SUPFAM" id="SSF56037">
    <property type="entry name" value="PheT/TilS domain"/>
    <property type="match status" value="1"/>
</dbReference>
<keyword evidence="11" id="KW-1185">Reference proteome</keyword>
<dbReference type="EC" id="6.3.4.19" evidence="8"/>
<dbReference type="GO" id="GO:0004812">
    <property type="term" value="F:aminoacyl-tRNA ligase activity"/>
    <property type="evidence" value="ECO:0007669"/>
    <property type="project" value="UniProtKB-KW"/>
</dbReference>
<dbReference type="InterPro" id="IPR012795">
    <property type="entry name" value="tRNA_Ile_lys_synt_N"/>
</dbReference>
<comment type="domain">
    <text evidence="8">The N-terminal region contains the highly conserved SGGXDS motif, predicted to be a P-loop motif involved in ATP binding.</text>
</comment>
<dbReference type="SUPFAM" id="SSF52402">
    <property type="entry name" value="Adenine nucleotide alpha hydrolases-like"/>
    <property type="match status" value="1"/>
</dbReference>
<dbReference type="Gene3D" id="3.40.50.620">
    <property type="entry name" value="HUPs"/>
    <property type="match status" value="1"/>
</dbReference>
<evidence type="ECO:0000256" key="2">
    <source>
        <dbReference type="ARBA" id="ARBA00022490"/>
    </source>
</evidence>
<dbReference type="Proteomes" id="UP000277811">
    <property type="component" value="Unassembled WGS sequence"/>
</dbReference>
<evidence type="ECO:0000256" key="8">
    <source>
        <dbReference type="HAMAP-Rule" id="MF_01161"/>
    </source>
</evidence>
<keyword evidence="2 8" id="KW-0963">Cytoplasm</keyword>
<dbReference type="InterPro" id="IPR014729">
    <property type="entry name" value="Rossmann-like_a/b/a_fold"/>
</dbReference>
<dbReference type="GO" id="GO:0005737">
    <property type="term" value="C:cytoplasm"/>
    <property type="evidence" value="ECO:0007669"/>
    <property type="project" value="UniProtKB-SubCell"/>
</dbReference>
<dbReference type="SUPFAM" id="SSF82829">
    <property type="entry name" value="MesJ substrate recognition domain-like"/>
    <property type="match status" value="1"/>
</dbReference>
<protein>
    <recommendedName>
        <fullName evidence="8">tRNA(Ile)-lysidine synthase</fullName>
        <ecNumber evidence="8">6.3.4.19</ecNumber>
    </recommendedName>
    <alternativeName>
        <fullName evidence="8">tRNA(Ile)-2-lysyl-cytidine synthase</fullName>
    </alternativeName>
    <alternativeName>
        <fullName evidence="8">tRNA(Ile)-lysidine synthetase</fullName>
    </alternativeName>
</protein>
<keyword evidence="4 8" id="KW-0819">tRNA processing</keyword>
<dbReference type="HAMAP" id="MF_01161">
    <property type="entry name" value="tRNA_Ile_lys_synt"/>
    <property type="match status" value="1"/>
</dbReference>
<evidence type="ECO:0000259" key="9">
    <source>
        <dbReference type="SMART" id="SM00977"/>
    </source>
</evidence>
<dbReference type="Pfam" id="PF01171">
    <property type="entry name" value="ATP_bind_3"/>
    <property type="match status" value="1"/>
</dbReference>
<dbReference type="InterPro" id="IPR012796">
    <property type="entry name" value="Lysidine-tRNA-synth_C"/>
</dbReference>
<reference evidence="10 11" key="1">
    <citation type="submission" date="2018-06" db="EMBL/GenBank/DDBJ databases">
        <authorList>
            <person name="Strepis N."/>
        </authorList>
    </citation>
    <scope>NUCLEOTIDE SEQUENCE [LARGE SCALE GENOMIC DNA]</scope>
    <source>
        <strain evidence="10">LUCI</strain>
    </source>
</reference>
<feature type="binding site" evidence="8">
    <location>
        <begin position="26"/>
        <end position="31"/>
    </location>
    <ligand>
        <name>ATP</name>
        <dbReference type="ChEBI" id="CHEBI:30616"/>
    </ligand>
</feature>
<dbReference type="Pfam" id="PF11734">
    <property type="entry name" value="TilS_C"/>
    <property type="match status" value="1"/>
</dbReference>
<dbReference type="GO" id="GO:0006400">
    <property type="term" value="P:tRNA modification"/>
    <property type="evidence" value="ECO:0007669"/>
    <property type="project" value="UniProtKB-UniRule"/>
</dbReference>
<dbReference type="CDD" id="cd01992">
    <property type="entry name" value="TilS_N"/>
    <property type="match status" value="1"/>
</dbReference>
<sequence>MQEEVKRWINKYRLLSRNEAVLAACSGGPDSLALLHMLWTLQPEYGFYLAAAHVDHMFRGTESAEDAVFVEQFCRRLGVPFYGRAINVPRFIARSGRSEEDAARVLRYAFLRKIARQLGGAKIATGHHRDDQAETVLMHLLRGAGSGGLRGMLPADNGIIRPFLAVSRAEIDNYCRMHQLKPRLDSSNLNRDYLRNKIRLDLLPDLEAYNLEIRAVLCRTAGIIGDEHDYISVQAGKVWEQIVRCEGTRLLLDRKELAKQHIALQREIFRRAIEKKQGQLKGITFEHVEKLIKMALHGKVGGIFCLPGKLTAMNRYDVLELGWEKENGPELIEPPGIVLQVPGITSIPQMRLQVVAEISADRLSADGKMSALWDATELAFPIFVRSRQPGDRFQPLGMPGSKKLKDFFIDAKIPREKRDEIPIFYNRKGILWIGGFRQSEQAKVKSDTRHFCKLTINRGI</sequence>
<comment type="catalytic activity">
    <reaction evidence="7 8">
        <text>cytidine(34) in tRNA(Ile2) + L-lysine + ATP = lysidine(34) in tRNA(Ile2) + AMP + diphosphate + H(+)</text>
        <dbReference type="Rhea" id="RHEA:43744"/>
        <dbReference type="Rhea" id="RHEA-COMP:10625"/>
        <dbReference type="Rhea" id="RHEA-COMP:10670"/>
        <dbReference type="ChEBI" id="CHEBI:15378"/>
        <dbReference type="ChEBI" id="CHEBI:30616"/>
        <dbReference type="ChEBI" id="CHEBI:32551"/>
        <dbReference type="ChEBI" id="CHEBI:33019"/>
        <dbReference type="ChEBI" id="CHEBI:82748"/>
        <dbReference type="ChEBI" id="CHEBI:83665"/>
        <dbReference type="ChEBI" id="CHEBI:456215"/>
        <dbReference type="EC" id="6.3.4.19"/>
    </reaction>
</comment>
<dbReference type="NCBIfam" id="TIGR02433">
    <property type="entry name" value="lysidine_TilS_C"/>
    <property type="match status" value="1"/>
</dbReference>
<dbReference type="InterPro" id="IPR012094">
    <property type="entry name" value="tRNA_Ile_lys_synt"/>
</dbReference>
<keyword evidence="3 8" id="KW-0436">Ligase</keyword>
<gene>
    <name evidence="8" type="primary">tilS</name>
    <name evidence="10" type="ORF">LUCI_1639</name>
</gene>
<name>A0A498RBA1_9FIRM</name>
<organism evidence="10 11">
    <name type="scientific">Lucifera butyrica</name>
    <dbReference type="NCBI Taxonomy" id="1351585"/>
    <lineage>
        <taxon>Bacteria</taxon>
        <taxon>Bacillati</taxon>
        <taxon>Bacillota</taxon>
        <taxon>Negativicutes</taxon>
        <taxon>Veillonellales</taxon>
        <taxon>Veillonellaceae</taxon>
        <taxon>Lucifera</taxon>
    </lineage>
</organism>
<evidence type="ECO:0000256" key="7">
    <source>
        <dbReference type="ARBA" id="ARBA00048539"/>
    </source>
</evidence>
<evidence type="ECO:0000256" key="5">
    <source>
        <dbReference type="ARBA" id="ARBA00022741"/>
    </source>
</evidence>
<dbReference type="EMBL" id="UPPP01000063">
    <property type="protein sequence ID" value="VBB06408.1"/>
    <property type="molecule type" value="Genomic_DNA"/>
</dbReference>
<dbReference type="PANTHER" id="PTHR43033">
    <property type="entry name" value="TRNA(ILE)-LYSIDINE SYNTHASE-RELATED"/>
    <property type="match status" value="1"/>
</dbReference>
<evidence type="ECO:0000256" key="3">
    <source>
        <dbReference type="ARBA" id="ARBA00022598"/>
    </source>
</evidence>
<dbReference type="RefSeq" id="WP_122627359.1">
    <property type="nucleotide sequence ID" value="NZ_UPPP01000063.1"/>
</dbReference>
<evidence type="ECO:0000313" key="11">
    <source>
        <dbReference type="Proteomes" id="UP000277811"/>
    </source>
</evidence>
<evidence type="ECO:0000256" key="6">
    <source>
        <dbReference type="ARBA" id="ARBA00022840"/>
    </source>
</evidence>
<comment type="similarity">
    <text evidence="8">Belongs to the tRNA(Ile)-lysidine synthase family.</text>
</comment>
<dbReference type="GO" id="GO:0032267">
    <property type="term" value="F:tRNA(Ile)-lysidine synthase activity"/>
    <property type="evidence" value="ECO:0007669"/>
    <property type="project" value="UniProtKB-EC"/>
</dbReference>
<dbReference type="Gene3D" id="1.20.59.20">
    <property type="match status" value="1"/>
</dbReference>
<dbReference type="GO" id="GO:0005524">
    <property type="term" value="F:ATP binding"/>
    <property type="evidence" value="ECO:0007669"/>
    <property type="project" value="UniProtKB-UniRule"/>
</dbReference>
<proteinExistence type="inferred from homology"/>
<feature type="domain" description="Lysidine-tRNA(Ile) synthetase C-terminal" evidence="9">
    <location>
        <begin position="382"/>
        <end position="453"/>
    </location>
</feature>
<dbReference type="AlphaFoldDB" id="A0A498RBA1"/>
<accession>A0A498RBA1</accession>
<keyword evidence="6 8" id="KW-0067">ATP-binding</keyword>
<dbReference type="OrthoDB" id="9807403at2"/>